<dbReference type="SUPFAM" id="SSF56112">
    <property type="entry name" value="Protein kinase-like (PK-like)"/>
    <property type="match status" value="1"/>
</dbReference>
<dbReference type="InterPro" id="IPR011009">
    <property type="entry name" value="Kinase-like_dom_sf"/>
</dbReference>
<organism evidence="2 3">
    <name type="scientific">Colletotrichum zoysiae</name>
    <dbReference type="NCBI Taxonomy" id="1216348"/>
    <lineage>
        <taxon>Eukaryota</taxon>
        <taxon>Fungi</taxon>
        <taxon>Dikarya</taxon>
        <taxon>Ascomycota</taxon>
        <taxon>Pezizomycotina</taxon>
        <taxon>Sordariomycetes</taxon>
        <taxon>Hypocreomycetidae</taxon>
        <taxon>Glomerellales</taxon>
        <taxon>Glomerellaceae</taxon>
        <taxon>Colletotrichum</taxon>
        <taxon>Colletotrichum graminicola species complex</taxon>
    </lineage>
</organism>
<reference evidence="2" key="1">
    <citation type="submission" date="2021-06" db="EMBL/GenBank/DDBJ databases">
        <title>Comparative genomics, transcriptomics and evolutionary studies reveal genomic signatures of adaptation to plant cell wall in hemibiotrophic fungi.</title>
        <authorList>
            <consortium name="DOE Joint Genome Institute"/>
            <person name="Baroncelli R."/>
            <person name="Diaz J.F."/>
            <person name="Benocci T."/>
            <person name="Peng M."/>
            <person name="Battaglia E."/>
            <person name="Haridas S."/>
            <person name="Andreopoulos W."/>
            <person name="Labutti K."/>
            <person name="Pangilinan J."/>
            <person name="Floch G.L."/>
            <person name="Makela M.R."/>
            <person name="Henrissat B."/>
            <person name="Grigoriev I.V."/>
            <person name="Crouch J.A."/>
            <person name="De Vries R.P."/>
            <person name="Sukno S.A."/>
            <person name="Thon M.R."/>
        </authorList>
    </citation>
    <scope>NUCLEOTIDE SEQUENCE</scope>
    <source>
        <strain evidence="2">MAFF235873</strain>
    </source>
</reference>
<accession>A0AAD9HLS1</accession>
<dbReference type="PANTHER" id="PTHR21310:SF15">
    <property type="entry name" value="AMINOGLYCOSIDE PHOSPHOTRANSFERASE DOMAIN-CONTAINING PROTEIN"/>
    <property type="match status" value="1"/>
</dbReference>
<feature type="domain" description="Aminoglycoside phosphotransferase" evidence="1">
    <location>
        <begin position="112"/>
        <end position="154"/>
    </location>
</feature>
<dbReference type="AlphaFoldDB" id="A0AAD9HLS1"/>
<dbReference type="InterPro" id="IPR051678">
    <property type="entry name" value="AGP_Transferase"/>
</dbReference>
<evidence type="ECO:0000259" key="1">
    <source>
        <dbReference type="Pfam" id="PF01636"/>
    </source>
</evidence>
<name>A0AAD9HLS1_9PEZI</name>
<dbReference type="Proteomes" id="UP001232148">
    <property type="component" value="Unassembled WGS sequence"/>
</dbReference>
<evidence type="ECO:0000313" key="3">
    <source>
        <dbReference type="Proteomes" id="UP001232148"/>
    </source>
</evidence>
<protein>
    <recommendedName>
        <fullName evidence="1">Aminoglycoside phosphotransferase domain-containing protein</fullName>
    </recommendedName>
</protein>
<evidence type="ECO:0000313" key="2">
    <source>
        <dbReference type="EMBL" id="KAK2030352.1"/>
    </source>
</evidence>
<comment type="caution">
    <text evidence="2">The sequence shown here is derived from an EMBL/GenBank/DDBJ whole genome shotgun (WGS) entry which is preliminary data.</text>
</comment>
<sequence length="188" mass="21470">LIRERTTIPVPKVLYCGKEGNGAMCVEVEYIHAIPCDDIGETCRMPQTHTSTGRCTNCEMIAFGNTNKFIETVVILQLRSLTSKQTGLNGIVIPPPRIEEYDKRKKWSPIKSPPGREYVFCHGDLTRSNVIIDTQTLAVKSIIDWETAGFYPESVELPLWRLNYDQYMDTFRDHGEIERSIQLLTTED</sequence>
<proteinExistence type="predicted"/>
<dbReference type="PANTHER" id="PTHR21310">
    <property type="entry name" value="AMINOGLYCOSIDE PHOSPHOTRANSFERASE-RELATED-RELATED"/>
    <property type="match status" value="1"/>
</dbReference>
<dbReference type="InterPro" id="IPR002575">
    <property type="entry name" value="Aminoglycoside_PTrfase"/>
</dbReference>
<dbReference type="EMBL" id="MU842852">
    <property type="protein sequence ID" value="KAK2030352.1"/>
    <property type="molecule type" value="Genomic_DNA"/>
</dbReference>
<feature type="non-terminal residue" evidence="2">
    <location>
        <position position="1"/>
    </location>
</feature>
<keyword evidence="3" id="KW-1185">Reference proteome</keyword>
<gene>
    <name evidence="2" type="ORF">LX32DRAFT_586938</name>
</gene>
<dbReference type="Pfam" id="PF01636">
    <property type="entry name" value="APH"/>
    <property type="match status" value="1"/>
</dbReference>
<dbReference type="Gene3D" id="3.90.1200.10">
    <property type="match status" value="1"/>
</dbReference>